<feature type="domain" description="BioF2-like acetyltransferase" evidence="1">
    <location>
        <begin position="115"/>
        <end position="240"/>
    </location>
</feature>
<dbReference type="PANTHER" id="PTHR36174:SF1">
    <property type="entry name" value="LIPID II:GLYCINE GLYCYLTRANSFERASE"/>
    <property type="match status" value="1"/>
</dbReference>
<evidence type="ECO:0000313" key="3">
    <source>
        <dbReference type="Proteomes" id="UP001595973"/>
    </source>
</evidence>
<dbReference type="GO" id="GO:0016746">
    <property type="term" value="F:acyltransferase activity"/>
    <property type="evidence" value="ECO:0007669"/>
    <property type="project" value="UniProtKB-KW"/>
</dbReference>
<dbReference type="Gene3D" id="3.40.630.30">
    <property type="match status" value="1"/>
</dbReference>
<keyword evidence="2" id="KW-0012">Acyltransferase</keyword>
<dbReference type="PANTHER" id="PTHR36174">
    <property type="entry name" value="LIPID II:GLYCINE GLYCYLTRANSFERASE"/>
    <property type="match status" value="1"/>
</dbReference>
<dbReference type="EMBL" id="JBHSGI010000024">
    <property type="protein sequence ID" value="MFC4670410.1"/>
    <property type="molecule type" value="Genomic_DNA"/>
</dbReference>
<organism evidence="2 3">
    <name type="scientific">Seohaeicola nanhaiensis</name>
    <dbReference type="NCBI Taxonomy" id="1387282"/>
    <lineage>
        <taxon>Bacteria</taxon>
        <taxon>Pseudomonadati</taxon>
        <taxon>Pseudomonadota</taxon>
        <taxon>Alphaproteobacteria</taxon>
        <taxon>Rhodobacterales</taxon>
        <taxon>Roseobacteraceae</taxon>
        <taxon>Seohaeicola</taxon>
    </lineage>
</organism>
<sequence>MTPAPIPLQQHPNFAAALTLLGRPPLTLANGHLMLTRPFPGGLRLNLLSRAALSAPEALPDLLGPHRAPLILSPEHPAPGLARLGAVPLMTPATLAEIPLADPGTMRAALHPKWRNRLKQAESLNLRVTIQPMPPDPMHWLLAAEDAQRRARRYRGWPRMLTVGFVAANPSQARLFTAHRNGAPLAAMLFLRHGEAATYHIGHTTGDGRAASAHTLLMWQAMLWHAARGCRSLDLGLIDTDRAAGLARFKLGAGAVPRTLGGTWGWWPRLGPLLAPLARLDATMAGQEHPLPASSLS</sequence>
<reference evidence="3" key="1">
    <citation type="journal article" date="2019" name="Int. J. Syst. Evol. Microbiol.">
        <title>The Global Catalogue of Microorganisms (GCM) 10K type strain sequencing project: providing services to taxonomists for standard genome sequencing and annotation.</title>
        <authorList>
            <consortium name="The Broad Institute Genomics Platform"/>
            <consortium name="The Broad Institute Genome Sequencing Center for Infectious Disease"/>
            <person name="Wu L."/>
            <person name="Ma J."/>
        </authorList>
    </citation>
    <scope>NUCLEOTIDE SEQUENCE [LARGE SCALE GENOMIC DNA]</scope>
    <source>
        <strain evidence="3">CGMCC 4.7283</strain>
    </source>
</reference>
<accession>A0ABV9KJT2</accession>
<proteinExistence type="predicted"/>
<comment type="caution">
    <text evidence="2">The sequence shown here is derived from an EMBL/GenBank/DDBJ whole genome shotgun (WGS) entry which is preliminary data.</text>
</comment>
<keyword evidence="3" id="KW-1185">Reference proteome</keyword>
<dbReference type="InterPro" id="IPR050644">
    <property type="entry name" value="PG_Glycine_Bridge_Synth"/>
</dbReference>
<gene>
    <name evidence="2" type="ORF">ACFO5X_17735</name>
</gene>
<dbReference type="Proteomes" id="UP001595973">
    <property type="component" value="Unassembled WGS sequence"/>
</dbReference>
<dbReference type="EC" id="2.3.1.-" evidence="2"/>
<name>A0ABV9KJT2_9RHOB</name>
<protein>
    <submittedName>
        <fullName evidence="2">GNAT family N-acetyltransferase</fullName>
        <ecNumber evidence="2">2.3.1.-</ecNumber>
    </submittedName>
</protein>
<keyword evidence="2" id="KW-0808">Transferase</keyword>
<evidence type="ECO:0000259" key="1">
    <source>
        <dbReference type="Pfam" id="PF13480"/>
    </source>
</evidence>
<dbReference type="Pfam" id="PF13480">
    <property type="entry name" value="Acetyltransf_6"/>
    <property type="match status" value="1"/>
</dbReference>
<dbReference type="InterPro" id="IPR016181">
    <property type="entry name" value="Acyl_CoA_acyltransferase"/>
</dbReference>
<dbReference type="InterPro" id="IPR038740">
    <property type="entry name" value="BioF2-like_GNAT_dom"/>
</dbReference>
<dbReference type="SUPFAM" id="SSF55729">
    <property type="entry name" value="Acyl-CoA N-acyltransferases (Nat)"/>
    <property type="match status" value="1"/>
</dbReference>
<evidence type="ECO:0000313" key="2">
    <source>
        <dbReference type="EMBL" id="MFC4670410.1"/>
    </source>
</evidence>
<dbReference type="RefSeq" id="WP_380719382.1">
    <property type="nucleotide sequence ID" value="NZ_JBHSGI010000024.1"/>
</dbReference>